<dbReference type="GO" id="GO:0042995">
    <property type="term" value="C:cell projection"/>
    <property type="evidence" value="ECO:0007669"/>
    <property type="project" value="UniProtKB-SubCell"/>
</dbReference>
<evidence type="ECO:0000313" key="24">
    <source>
        <dbReference type="Proteomes" id="UP000000539"/>
    </source>
</evidence>
<feature type="transmembrane region" description="Helical" evidence="22">
    <location>
        <begin position="136"/>
        <end position="153"/>
    </location>
</feature>
<reference evidence="23" key="2">
    <citation type="submission" date="2025-08" db="UniProtKB">
        <authorList>
            <consortium name="Ensembl"/>
        </authorList>
    </citation>
    <scope>IDENTIFICATION</scope>
    <source>
        <strain evidence="23">broiler</strain>
    </source>
</reference>
<keyword evidence="10" id="KW-0677">Repeat</keyword>
<reference evidence="23" key="1">
    <citation type="submission" date="2020-11" db="EMBL/GenBank/DDBJ databases">
        <title>Gallus gallus (Chicken) genome, bGalGal1, GRCg7b, maternal haplotype autosomes + Z &amp; W.</title>
        <authorList>
            <person name="Warren W."/>
            <person name="Formenti G."/>
            <person name="Fedrigo O."/>
            <person name="Haase B."/>
            <person name="Mountcastle J."/>
            <person name="Balacco J."/>
            <person name="Tracey A."/>
            <person name="Schneider V."/>
            <person name="Okimoto R."/>
            <person name="Cheng H."/>
            <person name="Hawken R."/>
            <person name="Howe K."/>
            <person name="Jarvis E.D."/>
        </authorList>
    </citation>
    <scope>NUCLEOTIDE SEQUENCE [LARGE SCALE GENOMIC DNA]</scope>
    <source>
        <strain evidence="23">Broiler</strain>
    </source>
</reference>
<dbReference type="Proteomes" id="UP000000539">
    <property type="component" value="Chromosome 2"/>
</dbReference>
<keyword evidence="13 22" id="KW-0472">Membrane</keyword>
<proteinExistence type="inferred from homology"/>
<dbReference type="Ensembl" id="ENSGALT00010013263.1">
    <property type="protein sequence ID" value="ENSGALP00010007825.1"/>
    <property type="gene ID" value="ENSGALG00010005544.1"/>
</dbReference>
<dbReference type="Gene3D" id="1.20.1080.10">
    <property type="entry name" value="Glycerol uptake facilitator protein"/>
    <property type="match status" value="1"/>
</dbReference>
<dbReference type="GO" id="GO:0006833">
    <property type="term" value="P:water transport"/>
    <property type="evidence" value="ECO:0000318"/>
    <property type="project" value="GO_Central"/>
</dbReference>
<dbReference type="GO" id="GO:0015250">
    <property type="term" value="F:water channel activity"/>
    <property type="evidence" value="ECO:0000318"/>
    <property type="project" value="GO_Central"/>
</dbReference>
<dbReference type="GO" id="GO:0010008">
    <property type="term" value="C:endosome membrane"/>
    <property type="evidence" value="ECO:0007669"/>
    <property type="project" value="UniProtKB-SubCell"/>
</dbReference>
<comment type="subunit">
    <text evidence="20">Homotetramer. The tetramers can form oligomeric arrays in membranes. The size of the oligomers differs between tissues and is smaller in skeletal muscle than in brain. Interaction between AQP4 oligomeric arrays in close-by cells can contribute to cell-cell adhesion. Part of a complex containing MLC1, TRPV4, HEPACAM and ATP1B1.</text>
</comment>
<dbReference type="FunFam" id="1.20.1080.10:FF:000009">
    <property type="entry name" value="aquaporin-4 isoform X1"/>
    <property type="match status" value="1"/>
</dbReference>
<dbReference type="InterPro" id="IPR034294">
    <property type="entry name" value="Aquaporin_transptr"/>
</dbReference>
<evidence type="ECO:0000256" key="9">
    <source>
        <dbReference type="ARBA" id="ARBA00022692"/>
    </source>
</evidence>
<keyword evidence="6 21" id="KW-0813">Transport</keyword>
<dbReference type="InterPro" id="IPR023271">
    <property type="entry name" value="Aquaporin-like"/>
</dbReference>
<gene>
    <name evidence="23" type="primary">AQP4</name>
</gene>
<dbReference type="InterPro" id="IPR000425">
    <property type="entry name" value="MIP"/>
</dbReference>
<dbReference type="FunCoup" id="A0A8V0XMA5">
    <property type="interactions" value="142"/>
</dbReference>
<evidence type="ECO:0000256" key="20">
    <source>
        <dbReference type="ARBA" id="ARBA00046979"/>
    </source>
</evidence>
<dbReference type="PRINTS" id="PR00783">
    <property type="entry name" value="MINTRINSICP"/>
</dbReference>
<dbReference type="GO" id="GO:0016323">
    <property type="term" value="C:basolateral plasma membrane"/>
    <property type="evidence" value="ECO:0000318"/>
    <property type="project" value="GO_Central"/>
</dbReference>
<reference evidence="23" key="3">
    <citation type="submission" date="2025-09" db="UniProtKB">
        <authorList>
            <consortium name="Ensembl"/>
        </authorList>
    </citation>
    <scope>IDENTIFICATION</scope>
    <source>
        <strain evidence="23">broiler</strain>
    </source>
</reference>
<keyword evidence="12 22" id="KW-1133">Transmembrane helix</keyword>
<evidence type="ECO:0000256" key="19">
    <source>
        <dbReference type="ARBA" id="ARBA00040878"/>
    </source>
</evidence>
<sequence>MQHVVLLVRLPGEVPVGTRDGRGSLPAERLTLYFHEPRVQLEEAERSLSFSPCRAAPTGLPSAPAPSFRHQQRTPRTNLHIHMIANDPRLRRQRLKRPPPARSSSKCARLCKCESIMVAFKGVWTQPFWKAVSAEFLAMLIFVLLSLGSTINWGGSEKPLPVDMVLISLCFGLSIATMVQCFGHISGGHINPAVTVAMVCTRKISLAKSVFYILAQCLGAIVGAGILYLITPPSVVGGLGVTAVHGDLSAGHGLLVELIITFQLVFTIFASCDSKRSDVTGSVALAIGFSVAIGHLFAINYTGASMNPARSFGPAVIMGKWENQWVYWVGPIIGAVLAGALYEYVYCPDVELKRRFKDVFSKATQPSKGKYIEVDDTRSHVETDDLILKPGIVHVIDIDRSEDKKGRDPSSEVLSSV</sequence>
<keyword evidence="11" id="KW-0967">Endosome</keyword>
<evidence type="ECO:0000313" key="23">
    <source>
        <dbReference type="Ensembl" id="ENSGALP00010007825.1"/>
    </source>
</evidence>
<dbReference type="SUPFAM" id="SSF81338">
    <property type="entry name" value="Aquaporin-like"/>
    <property type="match status" value="1"/>
</dbReference>
<evidence type="ECO:0000256" key="21">
    <source>
        <dbReference type="RuleBase" id="RU000477"/>
    </source>
</evidence>
<feature type="transmembrane region" description="Helical" evidence="22">
    <location>
        <begin position="250"/>
        <end position="271"/>
    </location>
</feature>
<dbReference type="GO" id="GO:0009992">
    <property type="term" value="P:intracellular water homeostasis"/>
    <property type="evidence" value="ECO:0007669"/>
    <property type="project" value="Ensembl"/>
</dbReference>
<dbReference type="NCBIfam" id="TIGR00861">
    <property type="entry name" value="MIP"/>
    <property type="match status" value="1"/>
</dbReference>
<evidence type="ECO:0000256" key="18">
    <source>
        <dbReference type="ARBA" id="ARBA00034651"/>
    </source>
</evidence>
<keyword evidence="8" id="KW-0597">Phosphoprotein</keyword>
<feature type="transmembrane region" description="Helical" evidence="22">
    <location>
        <begin position="165"/>
        <end position="188"/>
    </location>
</feature>
<dbReference type="GO" id="GO:0071346">
    <property type="term" value="P:cellular response to type II interferon"/>
    <property type="evidence" value="ECO:0007669"/>
    <property type="project" value="Ensembl"/>
</dbReference>
<feature type="transmembrane region" description="Helical" evidence="22">
    <location>
        <begin position="325"/>
        <end position="347"/>
    </location>
</feature>
<evidence type="ECO:0000256" key="15">
    <source>
        <dbReference type="ARBA" id="ARBA00023180"/>
    </source>
</evidence>
<evidence type="ECO:0000256" key="10">
    <source>
        <dbReference type="ARBA" id="ARBA00022737"/>
    </source>
</evidence>
<keyword evidence="7" id="KW-1003">Cell membrane</keyword>
<keyword evidence="16" id="KW-0966">Cell projection</keyword>
<evidence type="ECO:0000256" key="14">
    <source>
        <dbReference type="ARBA" id="ARBA00023139"/>
    </source>
</evidence>
<organism evidence="23 24">
    <name type="scientific">Gallus gallus</name>
    <name type="common">Chicken</name>
    <dbReference type="NCBI Taxonomy" id="9031"/>
    <lineage>
        <taxon>Eukaryota</taxon>
        <taxon>Metazoa</taxon>
        <taxon>Chordata</taxon>
        <taxon>Craniata</taxon>
        <taxon>Vertebrata</taxon>
        <taxon>Euteleostomi</taxon>
        <taxon>Archelosauria</taxon>
        <taxon>Archosauria</taxon>
        <taxon>Dinosauria</taxon>
        <taxon>Saurischia</taxon>
        <taxon>Theropoda</taxon>
        <taxon>Coelurosauria</taxon>
        <taxon>Aves</taxon>
        <taxon>Neognathae</taxon>
        <taxon>Galloanserae</taxon>
        <taxon>Galliformes</taxon>
        <taxon>Phasianidae</taxon>
        <taxon>Phasianinae</taxon>
        <taxon>Gallus</taxon>
    </lineage>
</organism>
<dbReference type="GeneTree" id="ENSGT00940000156037"/>
<feature type="transmembrane region" description="Helical" evidence="22">
    <location>
        <begin position="209"/>
        <end position="230"/>
    </location>
</feature>
<keyword evidence="14" id="KW-0564">Palmitate</keyword>
<evidence type="ECO:0000256" key="4">
    <source>
        <dbReference type="ARBA" id="ARBA00004608"/>
    </source>
</evidence>
<name>A0A8V0XMA5_CHICK</name>
<dbReference type="GO" id="GO:0005886">
    <property type="term" value="C:plasma membrane"/>
    <property type="evidence" value="ECO:0000318"/>
    <property type="project" value="GO_Central"/>
</dbReference>
<evidence type="ECO:0000256" key="7">
    <source>
        <dbReference type="ARBA" id="ARBA00022475"/>
    </source>
</evidence>
<evidence type="ECO:0000256" key="1">
    <source>
        <dbReference type="ARBA" id="ARBA00004316"/>
    </source>
</evidence>
<dbReference type="Pfam" id="PF00230">
    <property type="entry name" value="MIP"/>
    <property type="match status" value="1"/>
</dbReference>
<dbReference type="OrthoDB" id="3222at2759"/>
<evidence type="ECO:0000256" key="3">
    <source>
        <dbReference type="ARBA" id="ARBA00004554"/>
    </source>
</evidence>
<dbReference type="GO" id="GO:0042383">
    <property type="term" value="C:sarcolemma"/>
    <property type="evidence" value="ECO:0007669"/>
    <property type="project" value="UniProtKB-SubCell"/>
</dbReference>
<dbReference type="PROSITE" id="PS00221">
    <property type="entry name" value="MIP"/>
    <property type="match status" value="1"/>
</dbReference>
<accession>A0A8V0XMA5</accession>
<dbReference type="PRINTS" id="PR02016">
    <property type="entry name" value="AQUAPORIN4"/>
</dbReference>
<evidence type="ECO:0000256" key="22">
    <source>
        <dbReference type="SAM" id="Phobius"/>
    </source>
</evidence>
<comment type="similarity">
    <text evidence="5 21">Belongs to the MIP/aquaporin (TC 1.A.8) family.</text>
</comment>
<feature type="transmembrane region" description="Helical" evidence="22">
    <location>
        <begin position="283"/>
        <end position="305"/>
    </location>
</feature>
<dbReference type="GO" id="GO:0050891">
    <property type="term" value="P:multicellular organismal-level water homeostasis"/>
    <property type="evidence" value="ECO:0007669"/>
    <property type="project" value="Ensembl"/>
</dbReference>
<dbReference type="PANTHER" id="PTHR19139:SF34">
    <property type="entry name" value="AQUAPORIN-4"/>
    <property type="match status" value="1"/>
</dbReference>
<protein>
    <recommendedName>
        <fullName evidence="19">Aquaporin-4</fullName>
    </recommendedName>
</protein>
<dbReference type="GO" id="GO:0051289">
    <property type="term" value="P:protein homotetramerization"/>
    <property type="evidence" value="ECO:0007669"/>
    <property type="project" value="Ensembl"/>
</dbReference>
<keyword evidence="24" id="KW-1185">Reference proteome</keyword>
<comment type="subcellular location">
    <subcellularLocation>
        <location evidence="3">Basolateral cell membrane</location>
        <topology evidence="3">Multi-pass membrane protein</topology>
    </subcellularLocation>
    <subcellularLocation>
        <location evidence="2">Cell membrane</location>
        <location evidence="2">Sarcolemma</location>
        <topology evidence="2">Multi-pass membrane protein</topology>
    </subcellularLocation>
    <subcellularLocation>
        <location evidence="1">Cell projection</location>
    </subcellularLocation>
    <subcellularLocation>
        <location evidence="4">Endosome membrane</location>
    </subcellularLocation>
</comment>
<evidence type="ECO:0000256" key="17">
    <source>
        <dbReference type="ARBA" id="ARBA00023288"/>
    </source>
</evidence>
<evidence type="ECO:0000256" key="8">
    <source>
        <dbReference type="ARBA" id="ARBA00022553"/>
    </source>
</evidence>
<dbReference type="GlyGen" id="A0A8V0XMA5">
    <property type="glycosylation" value="2 sites"/>
</dbReference>
<evidence type="ECO:0000256" key="16">
    <source>
        <dbReference type="ARBA" id="ARBA00023273"/>
    </source>
</evidence>
<comment type="catalytic activity">
    <reaction evidence="18">
        <text>H2O(in) = H2O(out)</text>
        <dbReference type="Rhea" id="RHEA:29667"/>
        <dbReference type="ChEBI" id="CHEBI:15377"/>
    </reaction>
</comment>
<evidence type="ECO:0000256" key="13">
    <source>
        <dbReference type="ARBA" id="ARBA00023136"/>
    </source>
</evidence>
<evidence type="ECO:0000256" key="12">
    <source>
        <dbReference type="ARBA" id="ARBA00022989"/>
    </source>
</evidence>
<evidence type="ECO:0000256" key="5">
    <source>
        <dbReference type="ARBA" id="ARBA00006175"/>
    </source>
</evidence>
<keyword evidence="15" id="KW-0325">Glycoprotein</keyword>
<dbReference type="AlphaFoldDB" id="A0A8V0XMA5"/>
<evidence type="ECO:0000256" key="2">
    <source>
        <dbReference type="ARBA" id="ARBA00004415"/>
    </source>
</evidence>
<dbReference type="PANTHER" id="PTHR19139">
    <property type="entry name" value="AQUAPORIN TRANSPORTER"/>
    <property type="match status" value="1"/>
</dbReference>
<evidence type="ECO:0000256" key="11">
    <source>
        <dbReference type="ARBA" id="ARBA00022753"/>
    </source>
</evidence>
<dbReference type="InterPro" id="IPR022357">
    <property type="entry name" value="MIP_CS"/>
</dbReference>
<keyword evidence="17" id="KW-0449">Lipoprotein</keyword>
<dbReference type="CDD" id="cd00333">
    <property type="entry name" value="MIP"/>
    <property type="match status" value="1"/>
</dbReference>
<keyword evidence="9 21" id="KW-0812">Transmembrane</keyword>
<dbReference type="GO" id="GO:0009897">
    <property type="term" value="C:external side of plasma membrane"/>
    <property type="evidence" value="ECO:0007669"/>
    <property type="project" value="Ensembl"/>
</dbReference>
<evidence type="ECO:0000256" key="6">
    <source>
        <dbReference type="ARBA" id="ARBA00022448"/>
    </source>
</evidence>